<accession>A0A370HY23</accession>
<dbReference type="STRING" id="1210086.GCA_001613105_05312"/>
<evidence type="ECO:0000313" key="1">
    <source>
        <dbReference type="EMBL" id="RDI62811.1"/>
    </source>
</evidence>
<comment type="caution">
    <text evidence="1">The sequence shown here is derived from an EMBL/GenBank/DDBJ whole genome shotgun (WGS) entry which is preliminary data.</text>
</comment>
<evidence type="ECO:0000313" key="2">
    <source>
        <dbReference type="Proteomes" id="UP000254869"/>
    </source>
</evidence>
<name>A0A370HY23_9NOCA</name>
<gene>
    <name evidence="1" type="ORF">DFR76_112129</name>
</gene>
<dbReference type="Gene3D" id="1.10.10.60">
    <property type="entry name" value="Homeodomain-like"/>
    <property type="match status" value="1"/>
</dbReference>
<dbReference type="Proteomes" id="UP000254869">
    <property type="component" value="Unassembled WGS sequence"/>
</dbReference>
<sequence length="47" mass="4847">MIAVPPQPSTPDEVRLALRAAQLYHLDGATQAEIAAVLGISRPPPGG</sequence>
<evidence type="ECO:0008006" key="3">
    <source>
        <dbReference type="Google" id="ProtNLM"/>
    </source>
</evidence>
<dbReference type="AlphaFoldDB" id="A0A370HY23"/>
<dbReference type="EMBL" id="QQBC01000012">
    <property type="protein sequence ID" value="RDI62811.1"/>
    <property type="molecule type" value="Genomic_DNA"/>
</dbReference>
<organism evidence="1 2">
    <name type="scientific">Nocardia pseudobrasiliensis</name>
    <dbReference type="NCBI Taxonomy" id="45979"/>
    <lineage>
        <taxon>Bacteria</taxon>
        <taxon>Bacillati</taxon>
        <taxon>Actinomycetota</taxon>
        <taxon>Actinomycetes</taxon>
        <taxon>Mycobacteriales</taxon>
        <taxon>Nocardiaceae</taxon>
        <taxon>Nocardia</taxon>
    </lineage>
</organism>
<keyword evidence="2" id="KW-1185">Reference proteome</keyword>
<proteinExistence type="predicted"/>
<protein>
    <recommendedName>
        <fullName evidence="3">Homeodomain-like domain-containing protein</fullName>
    </recommendedName>
</protein>
<reference evidence="1 2" key="1">
    <citation type="submission" date="2018-07" db="EMBL/GenBank/DDBJ databases">
        <title>Genomic Encyclopedia of Type Strains, Phase IV (KMG-IV): sequencing the most valuable type-strain genomes for metagenomic binning, comparative biology and taxonomic classification.</title>
        <authorList>
            <person name="Goeker M."/>
        </authorList>
    </citation>
    <scope>NUCLEOTIDE SEQUENCE [LARGE SCALE GENOMIC DNA]</scope>
    <source>
        <strain evidence="1 2">DSM 44290</strain>
    </source>
</reference>